<name>A0ABV6DWT9_9ACTN</name>
<protein>
    <submittedName>
        <fullName evidence="1">Uncharacterized protein</fullName>
    </submittedName>
</protein>
<proteinExistence type="predicted"/>
<evidence type="ECO:0000313" key="2">
    <source>
        <dbReference type="Proteomes" id="UP001589698"/>
    </source>
</evidence>
<evidence type="ECO:0000313" key="1">
    <source>
        <dbReference type="EMBL" id="MFC0221193.1"/>
    </source>
</evidence>
<reference evidence="1 2" key="1">
    <citation type="submission" date="2024-09" db="EMBL/GenBank/DDBJ databases">
        <authorList>
            <person name="Sun Q."/>
            <person name="Mori K."/>
        </authorList>
    </citation>
    <scope>NUCLEOTIDE SEQUENCE [LARGE SCALE GENOMIC DNA]</scope>
    <source>
        <strain evidence="1 2">CCM 8654</strain>
    </source>
</reference>
<organism evidence="1 2">
    <name type="scientific">Nocardioides zeicaulis</name>
    <dbReference type="NCBI Taxonomy" id="1776857"/>
    <lineage>
        <taxon>Bacteria</taxon>
        <taxon>Bacillati</taxon>
        <taxon>Actinomycetota</taxon>
        <taxon>Actinomycetes</taxon>
        <taxon>Propionibacteriales</taxon>
        <taxon>Nocardioidaceae</taxon>
        <taxon>Nocardioides</taxon>
    </lineage>
</organism>
<accession>A0ABV6DWT9</accession>
<gene>
    <name evidence="1" type="ORF">ACFFJG_01765</name>
</gene>
<comment type="caution">
    <text evidence="1">The sequence shown here is derived from an EMBL/GenBank/DDBJ whole genome shotgun (WGS) entry which is preliminary data.</text>
</comment>
<dbReference type="Proteomes" id="UP001589698">
    <property type="component" value="Unassembled WGS sequence"/>
</dbReference>
<dbReference type="RefSeq" id="WP_378516899.1">
    <property type="nucleotide sequence ID" value="NZ_CBCSDI010000052.1"/>
</dbReference>
<sequence length="135" mass="14211">MIKRIKRAFAVLLVCTFVVSSYIAWSGFTGREPIPIPDALGGGGAGTVSGTDSDFSDLKVQQGDAGKFAGTISIDNPSATYQDVLVTVDLFKGDQNVGELFGSVTVKPGTSSSVELMSVDSYVSWTDAHVDLLRS</sequence>
<keyword evidence="2" id="KW-1185">Reference proteome</keyword>
<dbReference type="EMBL" id="JBHLXH010000001">
    <property type="protein sequence ID" value="MFC0221193.1"/>
    <property type="molecule type" value="Genomic_DNA"/>
</dbReference>